<evidence type="ECO:0000313" key="3">
    <source>
        <dbReference type="Proteomes" id="UP000295132"/>
    </source>
</evidence>
<evidence type="ECO:0000313" key="1">
    <source>
        <dbReference type="EMBL" id="MDQ6599701.1"/>
    </source>
</evidence>
<dbReference type="Pfam" id="PF07873">
    <property type="entry name" value="YabP"/>
    <property type="match status" value="1"/>
</dbReference>
<organism evidence="2 3">
    <name type="scientific">Bacillus salipaludis</name>
    <dbReference type="NCBI Taxonomy" id="2547811"/>
    <lineage>
        <taxon>Bacteria</taxon>
        <taxon>Bacillati</taxon>
        <taxon>Bacillota</taxon>
        <taxon>Bacilli</taxon>
        <taxon>Bacillales</taxon>
        <taxon>Bacillaceae</taxon>
        <taxon>Bacillus</taxon>
    </lineage>
</organism>
<dbReference type="EMBL" id="SMYO01000005">
    <property type="protein sequence ID" value="TDK61673.1"/>
    <property type="molecule type" value="Genomic_DNA"/>
</dbReference>
<name>A0A4V3ATU5_9BACI</name>
<keyword evidence="4" id="KW-1185">Reference proteome</keyword>
<sequence length="100" mass="11604">MAKKWGQLVRNWMTKNMDLPQDVMMDLPRITMIGQIHIYIENHKGLLTFTDKELRLLLKQGQLLIKGKSFVIKTILPEEILLEGRIDQVIYITENPGGTK</sequence>
<dbReference type="EMBL" id="JAVGVR010000001">
    <property type="protein sequence ID" value="MDQ6599701.1"/>
    <property type="molecule type" value="Genomic_DNA"/>
</dbReference>
<evidence type="ECO:0000313" key="2">
    <source>
        <dbReference type="EMBL" id="TDK61673.1"/>
    </source>
</evidence>
<comment type="caution">
    <text evidence="2">The sequence shown here is derived from an EMBL/GenBank/DDBJ whole genome shotgun (WGS) entry which is preliminary data.</text>
</comment>
<reference evidence="2 3" key="1">
    <citation type="submission" date="2019-03" db="EMBL/GenBank/DDBJ databases">
        <title>Bacillus niacini sp. nov. a Nicotinate-Metabolizing Mesophile Isolated from Soil.</title>
        <authorList>
            <person name="Zhang G."/>
        </authorList>
    </citation>
    <scope>NUCLEOTIDE SEQUENCE [LARGE SCALE GENOMIC DNA]</scope>
    <source>
        <strain evidence="2 3">WN066</strain>
    </source>
</reference>
<protein>
    <submittedName>
        <fullName evidence="2">Sporulation protein YqfC</fullName>
    </submittedName>
</protein>
<dbReference type="InterPro" id="IPR022477">
    <property type="entry name" value="Spore_YqfC"/>
</dbReference>
<evidence type="ECO:0000313" key="4">
    <source>
        <dbReference type="Proteomes" id="UP001178888"/>
    </source>
</evidence>
<reference evidence="1" key="2">
    <citation type="submission" date="2023-08" db="EMBL/GenBank/DDBJ databases">
        <title>Nitrogen cycling bacteria in agricultural field soils.</title>
        <authorList>
            <person name="Jang J."/>
        </authorList>
    </citation>
    <scope>NUCLEOTIDE SEQUENCE</scope>
    <source>
        <strain evidence="1">PS3-36</strain>
    </source>
</reference>
<dbReference type="NCBIfam" id="TIGR02856">
    <property type="entry name" value="spore_yqfC"/>
    <property type="match status" value="1"/>
</dbReference>
<dbReference type="AlphaFoldDB" id="A0A4V3ATU5"/>
<proteinExistence type="predicted"/>
<dbReference type="InterPro" id="IPR022476">
    <property type="entry name" value="Spore_YabP/YqfC"/>
</dbReference>
<gene>
    <name evidence="2" type="primary">yqfC</name>
    <name evidence="2" type="ORF">E2K98_12335</name>
    <name evidence="1" type="ORF">RCG21_25730</name>
</gene>
<dbReference type="RefSeq" id="WP_026572411.1">
    <property type="nucleotide sequence ID" value="NZ_JARMCE010000012.1"/>
</dbReference>
<dbReference type="Proteomes" id="UP000295132">
    <property type="component" value="Unassembled WGS sequence"/>
</dbReference>
<accession>A0A4V3ATU5</accession>
<dbReference type="Proteomes" id="UP001178888">
    <property type="component" value="Unassembled WGS sequence"/>
</dbReference>